<accession>A0A3E0DFU3</accession>
<dbReference type="NCBIfam" id="TIGR01461">
    <property type="entry name" value="greB"/>
    <property type="match status" value="1"/>
</dbReference>
<dbReference type="Gene3D" id="1.10.287.180">
    <property type="entry name" value="Transcription elongation factor, GreA/GreB, N-terminal domain"/>
    <property type="match status" value="1"/>
</dbReference>
<evidence type="ECO:0000256" key="1">
    <source>
        <dbReference type="ARBA" id="ARBA00023015"/>
    </source>
</evidence>
<comment type="similarity">
    <text evidence="4">Belongs to the GreA/GreB family. GreB subfamily.</text>
</comment>
<keyword evidence="7" id="KW-0648">Protein biosynthesis</keyword>
<dbReference type="GO" id="GO:0032784">
    <property type="term" value="P:regulation of DNA-templated transcription elongation"/>
    <property type="evidence" value="ECO:0007669"/>
    <property type="project" value="UniProtKB-UniRule"/>
</dbReference>
<evidence type="ECO:0000259" key="5">
    <source>
        <dbReference type="Pfam" id="PF01272"/>
    </source>
</evidence>
<evidence type="ECO:0000313" key="8">
    <source>
        <dbReference type="Proteomes" id="UP000256542"/>
    </source>
</evidence>
<feature type="domain" description="Transcription elongation factor GreA/GreB C-terminal" evidence="5">
    <location>
        <begin position="91"/>
        <end position="164"/>
    </location>
</feature>
<dbReference type="InterPro" id="IPR036953">
    <property type="entry name" value="GreA/GreB_C_sf"/>
</dbReference>
<gene>
    <name evidence="4" type="primary">greB</name>
    <name evidence="7" type="ORF">DFP81_11433</name>
</gene>
<evidence type="ECO:0000256" key="3">
    <source>
        <dbReference type="ARBA" id="ARBA00023163"/>
    </source>
</evidence>
<proteinExistence type="inferred from homology"/>
<dbReference type="InterPro" id="IPR022691">
    <property type="entry name" value="Tscrpt_elong_fac_GreA/B_N"/>
</dbReference>
<feature type="domain" description="Transcription elongation factor GreA/GreB N-terminal" evidence="6">
    <location>
        <begin position="14"/>
        <end position="83"/>
    </location>
</feature>
<dbReference type="FunFam" id="1.10.287.180:FF:000001">
    <property type="entry name" value="Transcription elongation factor GreA"/>
    <property type="match status" value="1"/>
</dbReference>
<keyword evidence="1 4" id="KW-0805">Transcription regulation</keyword>
<dbReference type="GO" id="GO:0070063">
    <property type="term" value="F:RNA polymerase binding"/>
    <property type="evidence" value="ECO:0007669"/>
    <property type="project" value="InterPro"/>
</dbReference>
<comment type="function">
    <text evidence="4">Necessary for efficient RNA polymerase transcription elongation past template-encoded arresting sites. The arresting sites in DNA have the property of trapping a certain fraction of elongating RNA polymerases that pass through, resulting in locked ternary complexes. Cleavage of the nascent transcript by cleavage factors such as GreA or GreB allows the resumption of elongation from the new 3'terminus. GreB releases sequences of up to 9 nucleotides in length.</text>
</comment>
<evidence type="ECO:0000256" key="2">
    <source>
        <dbReference type="ARBA" id="ARBA00023125"/>
    </source>
</evidence>
<dbReference type="SUPFAM" id="SSF54534">
    <property type="entry name" value="FKBP-like"/>
    <property type="match status" value="1"/>
</dbReference>
<dbReference type="OrthoDB" id="5511940at2"/>
<sequence length="169" mass="19495">MTRYRPPAPPKSAYITQEGAQTLLAELKYLWKEKRPAVTETVREAAAQGDRSENAEYIYGKKQLREIDRRVRYLEKRLDICTVVDRFPADQSKVFFGAWVTLEDDDGQQECFRIVGPDELDHHADYISVDSPVAKALLKKEEGDEVLIRRAEGEKLYLIEQVEYRAATT</sequence>
<reference evidence="7 8" key="1">
    <citation type="submission" date="2018-08" db="EMBL/GenBank/DDBJ databases">
        <title>Genomic Encyclopedia of Type Strains, Phase III (KMG-III): the genomes of soil and plant-associated and newly described type strains.</title>
        <authorList>
            <person name="Whitman W."/>
        </authorList>
    </citation>
    <scope>NUCLEOTIDE SEQUENCE [LARGE SCALE GENOMIC DNA]</scope>
    <source>
        <strain evidence="7 8">CECT 7375</strain>
    </source>
</reference>
<dbReference type="EMBL" id="QUNG01000014">
    <property type="protein sequence ID" value="REG81446.1"/>
    <property type="molecule type" value="Genomic_DNA"/>
</dbReference>
<dbReference type="Proteomes" id="UP000256542">
    <property type="component" value="Unassembled WGS sequence"/>
</dbReference>
<keyword evidence="2 4" id="KW-0238">DNA-binding</keyword>
<dbReference type="Gene3D" id="3.10.50.30">
    <property type="entry name" value="Transcription elongation factor, GreA/GreB, C-terminal domain"/>
    <property type="match status" value="1"/>
</dbReference>
<comment type="caution">
    <text evidence="7">The sequence shown here is derived from an EMBL/GenBank/DDBJ whole genome shotgun (WGS) entry which is preliminary data.</text>
</comment>
<dbReference type="InterPro" id="IPR006358">
    <property type="entry name" value="Tscrpt_elong_fac_GreB"/>
</dbReference>
<dbReference type="NCBIfam" id="NF002506">
    <property type="entry name" value="PRK01885.1"/>
    <property type="match status" value="1"/>
</dbReference>
<dbReference type="PIRSF" id="PIRSF006092">
    <property type="entry name" value="GreA_GreB"/>
    <property type="match status" value="1"/>
</dbReference>
<dbReference type="InterPro" id="IPR028624">
    <property type="entry name" value="Tscrpt_elong_fac_GreA/B"/>
</dbReference>
<dbReference type="PANTHER" id="PTHR30437:SF6">
    <property type="entry name" value="TRANSCRIPTION ELONGATION FACTOR GREB"/>
    <property type="match status" value="1"/>
</dbReference>
<dbReference type="InterPro" id="IPR018151">
    <property type="entry name" value="TF_GreA/GreB_CS"/>
</dbReference>
<keyword evidence="3 4" id="KW-0804">Transcription</keyword>
<keyword evidence="7" id="KW-0251">Elongation factor</keyword>
<dbReference type="PROSITE" id="PS00830">
    <property type="entry name" value="GREAB_2"/>
    <property type="match status" value="1"/>
</dbReference>
<evidence type="ECO:0000259" key="6">
    <source>
        <dbReference type="Pfam" id="PF03449"/>
    </source>
</evidence>
<dbReference type="HAMAP" id="MF_00105">
    <property type="entry name" value="GreA_GreB"/>
    <property type="match status" value="1"/>
</dbReference>
<organism evidence="7 8">
    <name type="scientific">Marinomonas pollencensis</name>
    <dbReference type="NCBI Taxonomy" id="491954"/>
    <lineage>
        <taxon>Bacteria</taxon>
        <taxon>Pseudomonadati</taxon>
        <taxon>Pseudomonadota</taxon>
        <taxon>Gammaproteobacteria</taxon>
        <taxon>Oceanospirillales</taxon>
        <taxon>Oceanospirillaceae</taxon>
        <taxon>Marinomonas</taxon>
    </lineage>
</organism>
<keyword evidence="8" id="KW-1185">Reference proteome</keyword>
<dbReference type="SUPFAM" id="SSF46557">
    <property type="entry name" value="GreA transcript cleavage protein, N-terminal domain"/>
    <property type="match status" value="1"/>
</dbReference>
<dbReference type="InterPro" id="IPR036805">
    <property type="entry name" value="Tscrpt_elong_fac_GreA/B_N_sf"/>
</dbReference>
<dbReference type="HAMAP" id="MF_00930">
    <property type="entry name" value="GreB"/>
    <property type="match status" value="1"/>
</dbReference>
<dbReference type="Pfam" id="PF03449">
    <property type="entry name" value="GreA_GreB_N"/>
    <property type="match status" value="1"/>
</dbReference>
<dbReference type="PROSITE" id="PS00829">
    <property type="entry name" value="GREAB_1"/>
    <property type="match status" value="1"/>
</dbReference>
<evidence type="ECO:0000256" key="4">
    <source>
        <dbReference type="HAMAP-Rule" id="MF_00930"/>
    </source>
</evidence>
<dbReference type="InterPro" id="IPR001437">
    <property type="entry name" value="Tscrpt_elong_fac_GreA/B_C"/>
</dbReference>
<dbReference type="GO" id="GO:0003746">
    <property type="term" value="F:translation elongation factor activity"/>
    <property type="evidence" value="ECO:0007669"/>
    <property type="project" value="UniProtKB-KW"/>
</dbReference>
<protein>
    <recommendedName>
        <fullName evidence="4">Transcription elongation factor GreB</fullName>
    </recommendedName>
    <alternativeName>
        <fullName evidence="4">Transcript cleavage factor GreB</fullName>
    </alternativeName>
</protein>
<dbReference type="AlphaFoldDB" id="A0A3E0DFU3"/>
<dbReference type="GO" id="GO:0003677">
    <property type="term" value="F:DNA binding"/>
    <property type="evidence" value="ECO:0007669"/>
    <property type="project" value="UniProtKB-UniRule"/>
</dbReference>
<name>A0A3E0DFU3_9GAMM</name>
<dbReference type="Pfam" id="PF01272">
    <property type="entry name" value="GreA_GreB"/>
    <property type="match status" value="1"/>
</dbReference>
<dbReference type="RefSeq" id="WP_115898813.1">
    <property type="nucleotide sequence ID" value="NZ_QUNG01000014.1"/>
</dbReference>
<evidence type="ECO:0000313" key="7">
    <source>
        <dbReference type="EMBL" id="REG81446.1"/>
    </source>
</evidence>
<dbReference type="PANTHER" id="PTHR30437">
    <property type="entry name" value="TRANSCRIPTION ELONGATION FACTOR GREA"/>
    <property type="match status" value="1"/>
</dbReference>
<dbReference type="InterPro" id="IPR023459">
    <property type="entry name" value="Tscrpt_elong_fac_GreA/B_fam"/>
</dbReference>
<dbReference type="FunFam" id="3.10.50.30:FF:000001">
    <property type="entry name" value="Transcription elongation factor GreA"/>
    <property type="match status" value="1"/>
</dbReference>
<dbReference type="GO" id="GO:0006354">
    <property type="term" value="P:DNA-templated transcription elongation"/>
    <property type="evidence" value="ECO:0007669"/>
    <property type="project" value="TreeGrafter"/>
</dbReference>